<reference evidence="1" key="2">
    <citation type="submission" date="2016-06" db="EMBL/GenBank/DDBJ databases">
        <title>The genome of a short-lived fish provides insights into sex chromosome evolution and the genetic control of aging.</title>
        <authorList>
            <person name="Reichwald K."/>
            <person name="Felder M."/>
            <person name="Petzold A."/>
            <person name="Koch P."/>
            <person name="Groth M."/>
            <person name="Platzer M."/>
        </authorList>
    </citation>
    <scope>NUCLEOTIDE SEQUENCE</scope>
    <source>
        <tissue evidence="1">Brain</tissue>
    </source>
</reference>
<gene>
    <name evidence="1" type="primary">BX511129.1</name>
</gene>
<reference evidence="1" key="1">
    <citation type="submission" date="2016-05" db="EMBL/GenBank/DDBJ databases">
        <authorList>
            <person name="Lavstsen T."/>
            <person name="Jespersen J.S."/>
        </authorList>
    </citation>
    <scope>NUCLEOTIDE SEQUENCE</scope>
    <source>
        <tissue evidence="1">Brain</tissue>
    </source>
</reference>
<feature type="non-terminal residue" evidence="1">
    <location>
        <position position="52"/>
    </location>
</feature>
<feature type="non-terminal residue" evidence="1">
    <location>
        <position position="1"/>
    </location>
</feature>
<evidence type="ECO:0000313" key="1">
    <source>
        <dbReference type="EMBL" id="SBP02069.1"/>
    </source>
</evidence>
<organism evidence="1">
    <name type="scientific">Iconisemion striatum</name>
    <dbReference type="NCBI Taxonomy" id="60296"/>
    <lineage>
        <taxon>Eukaryota</taxon>
        <taxon>Metazoa</taxon>
        <taxon>Chordata</taxon>
        <taxon>Craniata</taxon>
        <taxon>Vertebrata</taxon>
        <taxon>Euteleostomi</taxon>
        <taxon>Actinopterygii</taxon>
        <taxon>Neopterygii</taxon>
        <taxon>Teleostei</taxon>
        <taxon>Neoteleostei</taxon>
        <taxon>Acanthomorphata</taxon>
        <taxon>Ovalentaria</taxon>
        <taxon>Atherinomorphae</taxon>
        <taxon>Cyprinodontiformes</taxon>
        <taxon>Nothobranchiidae</taxon>
        <taxon>Iconisemion</taxon>
    </lineage>
</organism>
<proteinExistence type="predicted"/>
<dbReference type="AlphaFoldDB" id="A0A1A7W966"/>
<sequence>FKCRVLSCEPYITCGPMSVLSTFEQLILVFDEVVTKFPNERFSFQGQDFSVL</sequence>
<accession>A0A1A7W966</accession>
<name>A0A1A7W966_9TELE</name>
<protein>
    <submittedName>
        <fullName evidence="1">Uncharacterized protein</fullName>
    </submittedName>
</protein>
<dbReference type="EMBL" id="HADW01000669">
    <property type="protein sequence ID" value="SBP02069.1"/>
    <property type="molecule type" value="Transcribed_RNA"/>
</dbReference>